<comment type="caution">
    <text evidence="2">The sequence shown here is derived from an EMBL/GenBank/DDBJ whole genome shotgun (WGS) entry which is preliminary data.</text>
</comment>
<proteinExistence type="predicted"/>
<dbReference type="Pfam" id="PF14111">
    <property type="entry name" value="DUF4283"/>
    <property type="match status" value="1"/>
</dbReference>
<evidence type="ECO:0000259" key="1">
    <source>
        <dbReference type="Pfam" id="PF14111"/>
    </source>
</evidence>
<dbReference type="InterPro" id="IPR025558">
    <property type="entry name" value="DUF4283"/>
</dbReference>
<dbReference type="OrthoDB" id="1705899at2759"/>
<dbReference type="EMBL" id="VAHF01000005">
    <property type="protein sequence ID" value="TXG60881.1"/>
    <property type="molecule type" value="Genomic_DNA"/>
</dbReference>
<protein>
    <recommendedName>
        <fullName evidence="1">DUF4283 domain-containing protein</fullName>
    </recommendedName>
</protein>
<accession>A0A5C7HUV2</accession>
<dbReference type="AlphaFoldDB" id="A0A5C7HUV2"/>
<reference evidence="3" key="1">
    <citation type="journal article" date="2019" name="Gigascience">
        <title>De novo genome assembly of the endangered Acer yangbiense, a plant species with extremely small populations endemic to Yunnan Province, China.</title>
        <authorList>
            <person name="Yang J."/>
            <person name="Wariss H.M."/>
            <person name="Tao L."/>
            <person name="Zhang R."/>
            <person name="Yun Q."/>
            <person name="Hollingsworth P."/>
            <person name="Dao Z."/>
            <person name="Luo G."/>
            <person name="Guo H."/>
            <person name="Ma Y."/>
            <person name="Sun W."/>
        </authorList>
    </citation>
    <scope>NUCLEOTIDE SEQUENCE [LARGE SCALE GENOMIC DNA]</scope>
    <source>
        <strain evidence="3">cv. Malutang</strain>
    </source>
</reference>
<evidence type="ECO:0000313" key="3">
    <source>
        <dbReference type="Proteomes" id="UP000323000"/>
    </source>
</evidence>
<sequence length="214" mass="24715">MDHDEIARLYASLFIKSKEEKLWSVRDMLKVSAGKKLELCLVGKILSNKRINKETFRVVMLGIWQTSLDIEVVQDNTFLFYFRNQGDMYRILARGPWCIDNCLLVLEKISGVGDINNLAFNKWTSGFRFPMRLFYCHNRKDGDIRGVDVEFEYGSWMRATNPLSQNMGAIQFRSQGDVPNTKVQGLRRSPILNMDNICSVDVRRSMEASDRGVN</sequence>
<gene>
    <name evidence="2" type="ORF">EZV62_012244</name>
</gene>
<dbReference type="Proteomes" id="UP000323000">
    <property type="component" value="Chromosome 5"/>
</dbReference>
<organism evidence="2 3">
    <name type="scientific">Acer yangbiense</name>
    <dbReference type="NCBI Taxonomy" id="1000413"/>
    <lineage>
        <taxon>Eukaryota</taxon>
        <taxon>Viridiplantae</taxon>
        <taxon>Streptophyta</taxon>
        <taxon>Embryophyta</taxon>
        <taxon>Tracheophyta</taxon>
        <taxon>Spermatophyta</taxon>
        <taxon>Magnoliopsida</taxon>
        <taxon>eudicotyledons</taxon>
        <taxon>Gunneridae</taxon>
        <taxon>Pentapetalae</taxon>
        <taxon>rosids</taxon>
        <taxon>malvids</taxon>
        <taxon>Sapindales</taxon>
        <taxon>Sapindaceae</taxon>
        <taxon>Hippocastanoideae</taxon>
        <taxon>Acereae</taxon>
        <taxon>Acer</taxon>
    </lineage>
</organism>
<evidence type="ECO:0000313" key="2">
    <source>
        <dbReference type="EMBL" id="TXG60881.1"/>
    </source>
</evidence>
<keyword evidence="3" id="KW-1185">Reference proteome</keyword>
<name>A0A5C7HUV2_9ROSI</name>
<feature type="domain" description="DUF4283" evidence="1">
    <location>
        <begin position="36"/>
        <end position="109"/>
    </location>
</feature>